<protein>
    <submittedName>
        <fullName evidence="6">DNA methylase N-4/N-6</fullName>
    </submittedName>
</protein>
<dbReference type="GO" id="GO:0008170">
    <property type="term" value="F:N-methyltransferase activity"/>
    <property type="evidence" value="ECO:0007669"/>
    <property type="project" value="InterPro"/>
</dbReference>
<dbReference type="PRINTS" id="PR00508">
    <property type="entry name" value="S21N4MTFRASE"/>
</dbReference>
<evidence type="ECO:0000313" key="7">
    <source>
        <dbReference type="Proteomes" id="UP000003824"/>
    </source>
</evidence>
<dbReference type="GO" id="GO:0003677">
    <property type="term" value="F:DNA binding"/>
    <property type="evidence" value="ECO:0007669"/>
    <property type="project" value="InterPro"/>
</dbReference>
<dbReference type="GO" id="GO:0005737">
    <property type="term" value="C:cytoplasm"/>
    <property type="evidence" value="ECO:0007669"/>
    <property type="project" value="TreeGrafter"/>
</dbReference>
<evidence type="ECO:0000256" key="4">
    <source>
        <dbReference type="SAM" id="MobiDB-lite"/>
    </source>
</evidence>
<organism evidence="6 7">
    <name type="scientific">Streptomyces viridosporus (strain ATCC 14672 / DSM 40746 / JCM 4963 / KCTC 9882 / NRRL B-12104 / FH 1290)</name>
    <name type="common">Streptomyces ghanaensis</name>
    <dbReference type="NCBI Taxonomy" id="566461"/>
    <lineage>
        <taxon>Bacteria</taxon>
        <taxon>Bacillati</taxon>
        <taxon>Actinomycetota</taxon>
        <taxon>Actinomycetes</taxon>
        <taxon>Kitasatosporales</taxon>
        <taxon>Streptomycetaceae</taxon>
        <taxon>Streptomyces</taxon>
    </lineage>
</organism>
<dbReference type="InterPro" id="IPR002941">
    <property type="entry name" value="DNA_methylase_N4/N6"/>
</dbReference>
<accession>D6A6Q3</accession>
<feature type="compositionally biased region" description="Low complexity" evidence="4">
    <location>
        <begin position="9"/>
        <end position="23"/>
    </location>
</feature>
<dbReference type="AlphaFoldDB" id="D6A6Q3"/>
<evidence type="ECO:0000313" key="6">
    <source>
        <dbReference type="EMBL" id="EFE69828.2"/>
    </source>
</evidence>
<dbReference type="GO" id="GO:0032259">
    <property type="term" value="P:methylation"/>
    <property type="evidence" value="ECO:0007669"/>
    <property type="project" value="UniProtKB-KW"/>
</dbReference>
<dbReference type="PROSITE" id="PS00092">
    <property type="entry name" value="N6_MTASE"/>
    <property type="match status" value="1"/>
</dbReference>
<evidence type="ECO:0000259" key="5">
    <source>
        <dbReference type="Pfam" id="PF01555"/>
    </source>
</evidence>
<sequence>MGRQRLPLGRPVQRGARVGGRAAAARRQRRWREIRTMAAPRRGSAKTAANSTKAVQAIRHEDKRVNNPTADAIDLVTEEVEQSKTLLYPRDPSLDPQLVWKGKDEQDRKDLEVPAPPIFRQELIEPRRLVKELVDETKRVRERSGLEEAPALFGTDFYSDGIADELDKIDWYKHPMSWTNRMILGDSLQAMASLAERENLRGKVQMVYIDPPYGIKFGSNWQTRADNSRVRDGRMEDATREVEQIKAFRDTWELGISSYLTYLRDRLESARDLLSESGSVFIQIGDENVHLVRSLLDEVFGSENFVSLIAFKTTSGAGSFAGGTNVLASVADYVIWYARSIDTVKYRQLYVLKQLGESGASGYNFAEAPDGTRRRFKSAPPEGSRVFTADNLTSQTTRVGQTTVFPVTVDGLTYRPAKGGWKTNREGMERLKNAKRLLGLGRTLRYVRYFDDFPAFPRNNLWDDTTTAGFGADKIYVVQTNTKVIERCMLMATDPGDLVLDPTCGSGTTAYVAEQWGRRWITIDTSRVAIALARHRLMGAKYPAYLLADSPEGKAKEAEISQQPLDRSTSKYDIRRGFVYERVPHITLKSIANNPDIQEGMTREQIDKAIKKYAEFETLYDRPYENKKAIRVSGAFTVESLSPHRVLSEQEVPASQRAAEMMPSGASYEETILEHVKKAGVQNGYRNERLEFESIEPVSGRILTAVGIRKGAEEGTPARVGIALGPEYGTVDSLFIKNAAREALRFGEIDLLLILGFAFDANATEATNEINQERGEFSVIQQRQVGKLTVLNVRMNPDLAMGDELANTGAGNLFTVFGEPDIEVTETSDGRLVAEIKGLDIYNPTTGDVRAEGPDDIMMWSIDTNYDAEAFIVRHVYFSGENGKPTGLNPYERLGKALKGQIDEEALATLFTTKSRPFPKPESGRIAVKVVNYYGDEVLKAIEV</sequence>
<evidence type="ECO:0000256" key="1">
    <source>
        <dbReference type="ARBA" id="ARBA00006594"/>
    </source>
</evidence>
<keyword evidence="2 6" id="KW-0489">Methyltransferase</keyword>
<dbReference type="SUPFAM" id="SSF53335">
    <property type="entry name" value="S-adenosyl-L-methionine-dependent methyltransferases"/>
    <property type="match status" value="1"/>
</dbReference>
<name>D6A6Q3_STRV1</name>
<feature type="region of interest" description="Disordered" evidence="4">
    <location>
        <begin position="1"/>
        <end position="29"/>
    </location>
</feature>
<comment type="similarity">
    <text evidence="1">Belongs to the N(4)/N(6)-methyltransferase family.</text>
</comment>
<gene>
    <name evidence="6" type="ORF">SSFG_05071</name>
</gene>
<dbReference type="InterPro" id="IPR001091">
    <property type="entry name" value="RM_Methyltransferase"/>
</dbReference>
<dbReference type="Proteomes" id="UP000003824">
    <property type="component" value="Unassembled WGS sequence"/>
</dbReference>
<dbReference type="Gene3D" id="3.40.50.150">
    <property type="entry name" value="Vaccinia Virus protein VP39"/>
    <property type="match status" value="1"/>
</dbReference>
<evidence type="ECO:0000256" key="3">
    <source>
        <dbReference type="ARBA" id="ARBA00022679"/>
    </source>
</evidence>
<dbReference type="Pfam" id="PF01555">
    <property type="entry name" value="N6_N4_Mtase"/>
    <property type="match status" value="1"/>
</dbReference>
<evidence type="ECO:0000256" key="2">
    <source>
        <dbReference type="ARBA" id="ARBA00022603"/>
    </source>
</evidence>
<dbReference type="EMBL" id="DS999641">
    <property type="protein sequence ID" value="EFE69828.2"/>
    <property type="molecule type" value="Genomic_DNA"/>
</dbReference>
<dbReference type="eggNOG" id="COG2189">
    <property type="taxonomic scope" value="Bacteria"/>
</dbReference>
<feature type="domain" description="DNA methylase N-4/N-6" evidence="5">
    <location>
        <begin position="204"/>
        <end position="533"/>
    </location>
</feature>
<keyword evidence="3" id="KW-0808">Transferase</keyword>
<dbReference type="InterPro" id="IPR029063">
    <property type="entry name" value="SAM-dependent_MTases_sf"/>
</dbReference>
<dbReference type="PANTHER" id="PTHR13370">
    <property type="entry name" value="RNA METHYLASE-RELATED"/>
    <property type="match status" value="1"/>
</dbReference>
<proteinExistence type="inferred from homology"/>
<dbReference type="InterPro" id="IPR002052">
    <property type="entry name" value="DNA_methylase_N6_adenine_CS"/>
</dbReference>
<reference evidence="7" key="1">
    <citation type="submission" date="2008-12" db="EMBL/GenBank/DDBJ databases">
        <title>Annotation of Streptomyces ghanaensis ATCC 14672.</title>
        <authorList>
            <consortium name="The Broad Institute Genome Sequencing Platform"/>
            <consortium name="Broad Institute Microbial Sequencing Center"/>
            <person name="Fischbach M."/>
            <person name="Ward D."/>
            <person name="Young S."/>
            <person name="Kodira C.D."/>
            <person name="Zeng Q."/>
            <person name="Koehrsen M."/>
            <person name="Godfrey P."/>
            <person name="Alvarado L."/>
            <person name="Berlin A.M."/>
            <person name="Borenstein D."/>
            <person name="Chen Z."/>
            <person name="Engels R."/>
            <person name="Freedman E."/>
            <person name="Gellesch M."/>
            <person name="Goldberg J."/>
            <person name="Griggs A."/>
            <person name="Gujja S."/>
            <person name="Heiman D.I."/>
            <person name="Hepburn T.A."/>
            <person name="Howarth C."/>
            <person name="Jen D."/>
            <person name="Larson L."/>
            <person name="Lewis B."/>
            <person name="Mehta T."/>
            <person name="Park D."/>
            <person name="Pearson M."/>
            <person name="Roberts A."/>
            <person name="Saif S."/>
            <person name="Shea T.D."/>
            <person name="Shenoy N."/>
            <person name="Sisk P."/>
            <person name="Stolte C."/>
            <person name="Sykes S.N."/>
            <person name="Walk T."/>
            <person name="White J."/>
            <person name="Yandava C."/>
            <person name="Straight P."/>
            <person name="Clardy J."/>
            <person name="Hung D."/>
            <person name="Kolter R."/>
            <person name="Mekalanos J."/>
            <person name="Walker S."/>
            <person name="Walsh C.T."/>
            <person name="Wieland B.L.C."/>
            <person name="Ilzarbe M."/>
            <person name="Galagan J."/>
            <person name="Nusbaum C."/>
            <person name="Birren B."/>
        </authorList>
    </citation>
    <scope>NUCLEOTIDE SEQUENCE [LARGE SCALE GENOMIC DNA]</scope>
    <source>
        <strain evidence="7">ATCC 14672 / DSM 40746 / JCM 4963 / KCTC 9882 / NRRL B-12104 / FH 1290</strain>
    </source>
</reference>
<dbReference type="PANTHER" id="PTHR13370:SF16">
    <property type="entry name" value="SITE-SPECIFIC DNA-METHYLTRANSFERASE (ADENINE-SPECIFIC)"/>
    <property type="match status" value="1"/>
</dbReference>